<feature type="compositionally biased region" description="Basic and acidic residues" evidence="1">
    <location>
        <begin position="173"/>
        <end position="195"/>
    </location>
</feature>
<evidence type="ECO:0000313" key="2">
    <source>
        <dbReference type="EMBL" id="RRT35551.1"/>
    </source>
</evidence>
<protein>
    <submittedName>
        <fullName evidence="2">Uncharacterized protein</fullName>
    </submittedName>
</protein>
<dbReference type="AlphaFoldDB" id="A0A426X7U6"/>
<reference evidence="2 3" key="1">
    <citation type="journal article" date="2014" name="Agronomy (Basel)">
        <title>A Draft Genome Sequence for Ensete ventricosum, the Drought-Tolerant Tree Against Hunger.</title>
        <authorList>
            <person name="Harrison J."/>
            <person name="Moore K.A."/>
            <person name="Paszkiewicz K."/>
            <person name="Jones T."/>
            <person name="Grant M."/>
            <person name="Ambacheew D."/>
            <person name="Muzemil S."/>
            <person name="Studholme D.J."/>
        </authorList>
    </citation>
    <scope>NUCLEOTIDE SEQUENCE [LARGE SCALE GENOMIC DNA]</scope>
</reference>
<feature type="compositionally biased region" description="Basic and acidic residues" evidence="1">
    <location>
        <begin position="110"/>
        <end position="124"/>
    </location>
</feature>
<feature type="region of interest" description="Disordered" evidence="1">
    <location>
        <begin position="103"/>
        <end position="236"/>
    </location>
</feature>
<feature type="compositionally biased region" description="Basic and acidic residues" evidence="1">
    <location>
        <begin position="226"/>
        <end position="236"/>
    </location>
</feature>
<gene>
    <name evidence="2" type="ORF">B296_00052076</name>
</gene>
<feature type="compositionally biased region" description="Basic residues" evidence="1">
    <location>
        <begin position="212"/>
        <end position="224"/>
    </location>
</feature>
<proteinExistence type="predicted"/>
<dbReference type="Proteomes" id="UP000287651">
    <property type="component" value="Unassembled WGS sequence"/>
</dbReference>
<organism evidence="2 3">
    <name type="scientific">Ensete ventricosum</name>
    <name type="common">Abyssinian banana</name>
    <name type="synonym">Musa ensete</name>
    <dbReference type="NCBI Taxonomy" id="4639"/>
    <lineage>
        <taxon>Eukaryota</taxon>
        <taxon>Viridiplantae</taxon>
        <taxon>Streptophyta</taxon>
        <taxon>Embryophyta</taxon>
        <taxon>Tracheophyta</taxon>
        <taxon>Spermatophyta</taxon>
        <taxon>Magnoliopsida</taxon>
        <taxon>Liliopsida</taxon>
        <taxon>Zingiberales</taxon>
        <taxon>Musaceae</taxon>
        <taxon>Ensete</taxon>
    </lineage>
</organism>
<feature type="compositionally biased region" description="Basic and acidic residues" evidence="1">
    <location>
        <begin position="152"/>
        <end position="161"/>
    </location>
</feature>
<evidence type="ECO:0000313" key="3">
    <source>
        <dbReference type="Proteomes" id="UP000287651"/>
    </source>
</evidence>
<comment type="caution">
    <text evidence="2">The sequence shown here is derived from an EMBL/GenBank/DDBJ whole genome shotgun (WGS) entry which is preliminary data.</text>
</comment>
<name>A0A426X7U6_ENSVE</name>
<evidence type="ECO:0000256" key="1">
    <source>
        <dbReference type="SAM" id="MobiDB-lite"/>
    </source>
</evidence>
<sequence>MVIALDQIVTNGIRANLILGKVRVLSRKVLFVDEVKRHITVWSHHRARPHVHHDRFDMGYVDTSREYNKDENRESQAYPSLVADQRIGIHRSLEHIANDGLCRGLLSPPSRDHVGDPDDSDERHKNKRKPVRAGAAGREGDQQHGARKKQHHVAEPEKHGGPSEGRQLGGDRAPPRPEIPHRAEEHRRPDQRQCGEDSGLEAGVKRWNSPLIRRKDRRNWRTGRGRGSEQEGGKEEELQIGAMSRPLMREADTSNTKLVEIGVRRRAMRRSRGSDGHNLALGNWLKQQDVSPARSLSEYKIGSSYIYTLKELQNTICVPVLMQFCTK</sequence>
<dbReference type="EMBL" id="AMZH03024874">
    <property type="protein sequence ID" value="RRT35551.1"/>
    <property type="molecule type" value="Genomic_DNA"/>
</dbReference>
<accession>A0A426X7U6</accession>